<evidence type="ECO:0000313" key="1">
    <source>
        <dbReference type="EMBL" id="KAL0929328.1"/>
    </source>
</evidence>
<accession>A0ACC3YBW1</accession>
<dbReference type="Proteomes" id="UP000805649">
    <property type="component" value="Unassembled WGS sequence"/>
</dbReference>
<comment type="caution">
    <text evidence="1">The sequence shown here is derived from an EMBL/GenBank/DDBJ whole genome shotgun (WGS) entry which is preliminary data.</text>
</comment>
<name>A0ACC3YBW1_COLTU</name>
<protein>
    <submittedName>
        <fullName evidence="1">Uncharacterized protein</fullName>
    </submittedName>
</protein>
<evidence type="ECO:0000313" key="2">
    <source>
        <dbReference type="Proteomes" id="UP000805649"/>
    </source>
</evidence>
<dbReference type="EMBL" id="VUJX02000018">
    <property type="protein sequence ID" value="KAL0929328.1"/>
    <property type="molecule type" value="Genomic_DNA"/>
</dbReference>
<sequence length="219" mass="24453">MVCIALHVISGCDPSQTIDYTIWRRVLGMLASEEFGGPVALDASLVNTTAMPRLPKQPVPPFTADTVAWEAWNQQLVAYQARVRETVNEQRLNHQAILKNAIASIRQIQVVLGNLTIRPDAKAFGQKDLILLNSVPVDMQPHEVDVELIQTQNALDAVHRCSMVDSRIVEALSSWMSCLGGLQQERQNTLRHINTVLDVLEKEKQQLKEKLTAVQGSER</sequence>
<organism evidence="1 2">
    <name type="scientific">Colletotrichum truncatum</name>
    <name type="common">Anthracnose fungus</name>
    <name type="synonym">Colletotrichum capsici</name>
    <dbReference type="NCBI Taxonomy" id="5467"/>
    <lineage>
        <taxon>Eukaryota</taxon>
        <taxon>Fungi</taxon>
        <taxon>Dikarya</taxon>
        <taxon>Ascomycota</taxon>
        <taxon>Pezizomycotina</taxon>
        <taxon>Sordariomycetes</taxon>
        <taxon>Hypocreomycetidae</taxon>
        <taxon>Glomerellales</taxon>
        <taxon>Glomerellaceae</taxon>
        <taxon>Colletotrichum</taxon>
        <taxon>Colletotrichum truncatum species complex</taxon>
    </lineage>
</organism>
<gene>
    <name evidence="1" type="ORF">CTRU02_215684</name>
</gene>
<keyword evidence="2" id="KW-1185">Reference proteome</keyword>
<reference evidence="1 2" key="1">
    <citation type="journal article" date="2020" name="Phytopathology">
        <title>Genome Sequence Resources of Colletotrichum truncatum, C. plurivorum, C. musicola, and C. sojae: Four Species Pathogenic to Soybean (Glycine max).</title>
        <authorList>
            <person name="Rogerio F."/>
            <person name="Boufleur T.R."/>
            <person name="Ciampi-Guillardi M."/>
            <person name="Sukno S.A."/>
            <person name="Thon M.R."/>
            <person name="Massola Junior N.S."/>
            <person name="Baroncelli R."/>
        </authorList>
    </citation>
    <scope>NUCLEOTIDE SEQUENCE [LARGE SCALE GENOMIC DNA]</scope>
    <source>
        <strain evidence="1 2">CMES1059</strain>
    </source>
</reference>
<proteinExistence type="predicted"/>